<dbReference type="Proteomes" id="UP001595711">
    <property type="component" value="Unassembled WGS sequence"/>
</dbReference>
<name>A0ABV7VKG1_9PROT</name>
<gene>
    <name evidence="4" type="ORF">ACFOOQ_18425</name>
</gene>
<dbReference type="PANTHER" id="PTHR12469:SF2">
    <property type="entry name" value="SUCCINATE DEHYDROGENASE ASSEMBLY FACTOR 2, MITOCHONDRIAL"/>
    <property type="match status" value="1"/>
</dbReference>
<dbReference type="InterPro" id="IPR036714">
    <property type="entry name" value="SDH_sf"/>
</dbReference>
<dbReference type="Gene3D" id="1.10.150.250">
    <property type="entry name" value="Flavinator of succinate dehydrogenase"/>
    <property type="match status" value="1"/>
</dbReference>
<keyword evidence="5" id="KW-1185">Reference proteome</keyword>
<evidence type="ECO:0000256" key="2">
    <source>
        <dbReference type="ARBA" id="ARBA00019418"/>
    </source>
</evidence>
<comment type="caution">
    <text evidence="4">The sequence shown here is derived from an EMBL/GenBank/DDBJ whole genome shotgun (WGS) entry which is preliminary data.</text>
</comment>
<evidence type="ECO:0000256" key="1">
    <source>
        <dbReference type="ARBA" id="ARBA00008571"/>
    </source>
</evidence>
<dbReference type="PANTHER" id="PTHR12469">
    <property type="entry name" value="PROTEIN EMI5 HOMOLOG, MITOCHONDRIAL"/>
    <property type="match status" value="1"/>
</dbReference>
<evidence type="ECO:0000256" key="3">
    <source>
        <dbReference type="ARBA" id="ARBA00023186"/>
    </source>
</evidence>
<keyword evidence="3" id="KW-0143">Chaperone</keyword>
<evidence type="ECO:0000313" key="5">
    <source>
        <dbReference type="Proteomes" id="UP001595711"/>
    </source>
</evidence>
<dbReference type="RefSeq" id="WP_379729090.1">
    <property type="nucleotide sequence ID" value="NZ_JBHRYJ010000004.1"/>
</dbReference>
<dbReference type="SUPFAM" id="SSF109910">
    <property type="entry name" value="YgfY-like"/>
    <property type="match status" value="1"/>
</dbReference>
<protein>
    <recommendedName>
        <fullName evidence="2">FAD assembly factor SdhE</fullName>
    </recommendedName>
</protein>
<dbReference type="InterPro" id="IPR005631">
    <property type="entry name" value="SDH"/>
</dbReference>
<dbReference type="Pfam" id="PF03937">
    <property type="entry name" value="Sdh5"/>
    <property type="match status" value="1"/>
</dbReference>
<proteinExistence type="inferred from homology"/>
<organism evidence="4 5">
    <name type="scientific">Ferrovibrio xuzhouensis</name>
    <dbReference type="NCBI Taxonomy" id="1576914"/>
    <lineage>
        <taxon>Bacteria</taxon>
        <taxon>Pseudomonadati</taxon>
        <taxon>Pseudomonadota</taxon>
        <taxon>Alphaproteobacteria</taxon>
        <taxon>Rhodospirillales</taxon>
        <taxon>Rhodospirillaceae</taxon>
        <taxon>Ferrovibrio</taxon>
    </lineage>
</organism>
<reference evidence="5" key="1">
    <citation type="journal article" date="2019" name="Int. J. Syst. Evol. Microbiol.">
        <title>The Global Catalogue of Microorganisms (GCM) 10K type strain sequencing project: providing services to taxonomists for standard genome sequencing and annotation.</title>
        <authorList>
            <consortium name="The Broad Institute Genomics Platform"/>
            <consortium name="The Broad Institute Genome Sequencing Center for Infectious Disease"/>
            <person name="Wu L."/>
            <person name="Ma J."/>
        </authorList>
    </citation>
    <scope>NUCLEOTIDE SEQUENCE [LARGE SCALE GENOMIC DNA]</scope>
    <source>
        <strain evidence="5">KCTC 42182</strain>
    </source>
</reference>
<dbReference type="EMBL" id="JBHRYJ010000004">
    <property type="protein sequence ID" value="MFC3677537.1"/>
    <property type="molecule type" value="Genomic_DNA"/>
</dbReference>
<evidence type="ECO:0000313" key="4">
    <source>
        <dbReference type="EMBL" id="MFC3677537.1"/>
    </source>
</evidence>
<accession>A0ABV7VKG1</accession>
<comment type="similarity">
    <text evidence="1">Belongs to the SdhE FAD assembly factor family.</text>
</comment>
<sequence length="92" mass="10712">MTEPQSEDIETRRKRLLHRSRYTGMKETDLLLGGFAARHLPTFTDVELDQYENLLENYPDPQIYAWAIGREPVPAHLSTGVMKLLRAYRLPL</sequence>